<evidence type="ECO:0000313" key="3">
    <source>
        <dbReference type="Proteomes" id="UP001152467"/>
    </source>
</evidence>
<dbReference type="Proteomes" id="UP001152485">
    <property type="component" value="Unassembled WGS sequence"/>
</dbReference>
<proteinExistence type="predicted"/>
<reference evidence="1 4" key="1">
    <citation type="submission" date="2022-07" db="EMBL/GenBank/DDBJ databases">
        <authorList>
            <person name="Criscuolo A."/>
        </authorList>
    </citation>
    <scope>NUCLEOTIDE SEQUENCE</scope>
    <source>
        <strain evidence="4">CIP 111951</strain>
        <strain evidence="1">CIP111854</strain>
        <strain evidence="2">CIP111951</strain>
    </source>
</reference>
<gene>
    <name evidence="1" type="ORF">PSECIP111854_02477</name>
    <name evidence="2" type="ORF">PSECIP111951_03041</name>
</gene>
<organism evidence="1 3">
    <name type="scientific">Pseudoalteromonas holothuriae</name>
    <dbReference type="NCBI Taxonomy" id="2963714"/>
    <lineage>
        <taxon>Bacteria</taxon>
        <taxon>Pseudomonadati</taxon>
        <taxon>Pseudomonadota</taxon>
        <taxon>Gammaproteobacteria</taxon>
        <taxon>Alteromonadales</taxon>
        <taxon>Pseudoalteromonadaceae</taxon>
        <taxon>Pseudoalteromonas</taxon>
    </lineage>
</organism>
<comment type="caution">
    <text evidence="1">The sequence shown here is derived from an EMBL/GenBank/DDBJ whole genome shotgun (WGS) entry which is preliminary data.</text>
</comment>
<evidence type="ECO:0000313" key="4">
    <source>
        <dbReference type="Proteomes" id="UP001152485"/>
    </source>
</evidence>
<dbReference type="EMBL" id="CAMAPC010000008">
    <property type="protein sequence ID" value="CAH9059787.1"/>
    <property type="molecule type" value="Genomic_DNA"/>
</dbReference>
<evidence type="ECO:0000313" key="1">
    <source>
        <dbReference type="EMBL" id="CAH9059787.1"/>
    </source>
</evidence>
<accession>A0A9W4QZM4</accession>
<evidence type="ECO:0000313" key="2">
    <source>
        <dbReference type="EMBL" id="CAH9064080.1"/>
    </source>
</evidence>
<name>A0A9W4QZM4_9GAMM</name>
<keyword evidence="3" id="KW-1185">Reference proteome</keyword>
<dbReference type="EMBL" id="CAMAPD010000016">
    <property type="protein sequence ID" value="CAH9064080.1"/>
    <property type="molecule type" value="Genomic_DNA"/>
</dbReference>
<protein>
    <submittedName>
        <fullName evidence="1">Uncharacterized protein</fullName>
    </submittedName>
</protein>
<dbReference type="Proteomes" id="UP001152467">
    <property type="component" value="Unassembled WGS sequence"/>
</dbReference>
<sequence>MVLVIAQSDHQPNLNEPVSRNYFLQSYPKAYYSVQQSVRLEALSESTIEALLALNLPEIMLEWSIRLAQRKKYSASQLYWRKYYDIGTQGQRTRLQQVFVQQYALQQLKRLERQFGLPSDLQLLLASEQGVVPQSLSKGVLAKLELTTLLSPPIFASNCKNRILLISDHFSGVKKLESLKAKYLEQPEPMVGSYCLSEVFYIGDIMSCYINEQQFARCDEQQLIKQYNRQLNNIDYVIMMTKVGQANVANGIMTLTSSSNYQVFLHELMHFSGFEDEYAIAPSKARWLCRHAGQHAPNLIVAKQPPAKGWYKSETCKHGLLDAFKLSKDWSIMQFQELPLSHQYRQVWQNAINSKRYQIPRFTNLKSRLTEAAPDEGASEI</sequence>
<dbReference type="AlphaFoldDB" id="A0A9W4QZM4"/>